<dbReference type="InterPro" id="IPR001245">
    <property type="entry name" value="Ser-Thr/Tyr_kinase_cat_dom"/>
</dbReference>
<dbReference type="FunFam" id="1.10.510.10:FF:001111">
    <property type="entry name" value="Protein kinase superfamily protein"/>
    <property type="match status" value="1"/>
</dbReference>
<feature type="domain" description="Serine-threonine/tyrosine-protein kinase catalytic" evidence="4">
    <location>
        <begin position="250"/>
        <end position="328"/>
    </location>
</feature>
<sequence length="450" mass="49662">MLAGSSNSSPVASIHPSTNHHHCHHPALQLQVTGAASDTAPPTPILCRSVTLTWAAASTAASASAARVRHSPSSPLLPSLPQSLSPRLSNQIHHHPRPGETETPPNRYPAVRQAVHGQGGGGRHARLHRGARRRRHGLQGALRRRPRRHRRQAPPRRRRQRRPPSPGRGRRRRDHGRLLPGAAAAGPPQPPPRRQAARLRASPPRKARALPPSDPFFLPSSLSVRALYLCFCGLVRFTFGYGWAGVERFRFLVFDHMENRSLKECLHDPLRTPLDWRTRLQVAIDVAAALEYLYYHCDPPVFHVSVNSGTVLMDANFVAKLSDVGVVSHDVRLATTDSFQDRVERRRAGLAFQYGVLVLELVTGQSPGADGELVRWAQDPGSAASVHRMVDADLGGVYDARELRDLVAVARLCTRDRDDRDEGAGVVTIPQIVRYLQGKLERIGCQARFG</sequence>
<reference evidence="5" key="3">
    <citation type="submission" date="2021-05" db="UniProtKB">
        <authorList>
            <consortium name="EnsemblPlants"/>
        </authorList>
    </citation>
    <scope>IDENTIFICATION</scope>
    <source>
        <strain evidence="5">cv. B73</strain>
    </source>
</reference>
<evidence type="ECO:0007829" key="7">
    <source>
        <dbReference type="PeptideAtlas" id="A0A804Q441"/>
    </source>
</evidence>
<dbReference type="EnsemblPlants" id="Zm00001eb300310_T004">
    <property type="protein sequence ID" value="Zm00001eb300310_P004"/>
    <property type="gene ID" value="Zm00001eb300310"/>
</dbReference>
<dbReference type="Pfam" id="PF07714">
    <property type="entry name" value="PK_Tyr_Ser-Thr"/>
    <property type="match status" value="1"/>
</dbReference>
<protein>
    <recommendedName>
        <fullName evidence="4">Serine-threonine/tyrosine-protein kinase catalytic domain-containing protein</fullName>
    </recommendedName>
</protein>
<dbReference type="Gene3D" id="1.10.510.10">
    <property type="entry name" value="Transferase(Phosphotransferase) domain 1"/>
    <property type="match status" value="2"/>
</dbReference>
<dbReference type="InterPro" id="IPR011009">
    <property type="entry name" value="Kinase-like_dom_sf"/>
</dbReference>
<dbReference type="GO" id="GO:0005524">
    <property type="term" value="F:ATP binding"/>
    <property type="evidence" value="ECO:0007669"/>
    <property type="project" value="UniProtKB-KW"/>
</dbReference>
<reference evidence="5" key="2">
    <citation type="submission" date="2019-07" db="EMBL/GenBank/DDBJ databases">
        <authorList>
            <person name="Seetharam A."/>
            <person name="Woodhouse M."/>
            <person name="Cannon E."/>
        </authorList>
    </citation>
    <scope>NUCLEOTIDE SEQUENCE [LARGE SCALE GENOMIC DNA]</scope>
    <source>
        <strain evidence="5">cv. B73</strain>
    </source>
</reference>
<evidence type="ECO:0000313" key="5">
    <source>
        <dbReference type="EnsemblPlants" id="Zm00001eb300310_P004"/>
    </source>
</evidence>
<dbReference type="AlphaFoldDB" id="A0A804Q441"/>
<proteinExistence type="evidence at protein level"/>
<feature type="region of interest" description="Disordered" evidence="3">
    <location>
        <begin position="66"/>
        <end position="212"/>
    </location>
</feature>
<reference evidence="6" key="1">
    <citation type="submission" date="2015-12" db="EMBL/GenBank/DDBJ databases">
        <title>Update maize B73 reference genome by single molecule sequencing technologies.</title>
        <authorList>
            <consortium name="Maize Genome Sequencing Project"/>
            <person name="Ware D."/>
        </authorList>
    </citation>
    <scope>NUCLEOTIDE SEQUENCE [LARGE SCALE GENOMIC DNA]</scope>
    <source>
        <strain evidence="6">cv. B73</strain>
    </source>
</reference>
<gene>
    <name evidence="5" type="primary">LOC100501925</name>
</gene>
<feature type="region of interest" description="Disordered" evidence="3">
    <location>
        <begin position="1"/>
        <end position="23"/>
    </location>
</feature>
<feature type="compositionally biased region" description="Low complexity" evidence="3">
    <location>
        <begin position="66"/>
        <end position="89"/>
    </location>
</feature>
<keyword evidence="6" id="KW-1185">Reference proteome</keyword>
<keyword evidence="2" id="KW-0067">ATP-binding</keyword>
<dbReference type="SUPFAM" id="SSF56112">
    <property type="entry name" value="Protein kinase-like (PK-like)"/>
    <property type="match status" value="1"/>
</dbReference>
<keyword evidence="1" id="KW-0547">Nucleotide-binding</keyword>
<keyword evidence="7" id="KW-1267">Proteomics identification</keyword>
<dbReference type="Proteomes" id="UP000007305">
    <property type="component" value="Chromosome 7"/>
</dbReference>
<dbReference type="GO" id="GO:0004672">
    <property type="term" value="F:protein kinase activity"/>
    <property type="evidence" value="ECO:0007669"/>
    <property type="project" value="InterPro"/>
</dbReference>
<evidence type="ECO:0000313" key="6">
    <source>
        <dbReference type="Proteomes" id="UP000007305"/>
    </source>
</evidence>
<evidence type="ECO:0000256" key="1">
    <source>
        <dbReference type="ARBA" id="ARBA00022741"/>
    </source>
</evidence>
<dbReference type="Gramene" id="Zm00001eb300310_T004">
    <property type="protein sequence ID" value="Zm00001eb300310_P004"/>
    <property type="gene ID" value="Zm00001eb300310"/>
</dbReference>
<evidence type="ECO:0000256" key="2">
    <source>
        <dbReference type="ARBA" id="ARBA00022840"/>
    </source>
</evidence>
<dbReference type="PANTHER" id="PTHR27001">
    <property type="entry name" value="OS01G0253100 PROTEIN"/>
    <property type="match status" value="1"/>
</dbReference>
<feature type="compositionally biased region" description="Basic residues" evidence="3">
    <location>
        <begin position="123"/>
        <end position="175"/>
    </location>
</feature>
<accession>A0A804Q441</accession>
<evidence type="ECO:0000256" key="3">
    <source>
        <dbReference type="SAM" id="MobiDB-lite"/>
    </source>
</evidence>
<dbReference type="OrthoDB" id="4062651at2759"/>
<feature type="compositionally biased region" description="Polar residues" evidence="3">
    <location>
        <begin position="1"/>
        <end position="17"/>
    </location>
</feature>
<dbReference type="PANTHER" id="PTHR27001:SF20">
    <property type="entry name" value="PROTEIN KINASE SUPERFAMILY PROTEIN"/>
    <property type="match status" value="1"/>
</dbReference>
<evidence type="ECO:0000259" key="4">
    <source>
        <dbReference type="Pfam" id="PF07714"/>
    </source>
</evidence>
<name>A0A804Q441_MAIZE</name>
<organism evidence="5 6">
    <name type="scientific">Zea mays</name>
    <name type="common">Maize</name>
    <dbReference type="NCBI Taxonomy" id="4577"/>
    <lineage>
        <taxon>Eukaryota</taxon>
        <taxon>Viridiplantae</taxon>
        <taxon>Streptophyta</taxon>
        <taxon>Embryophyta</taxon>
        <taxon>Tracheophyta</taxon>
        <taxon>Spermatophyta</taxon>
        <taxon>Magnoliopsida</taxon>
        <taxon>Liliopsida</taxon>
        <taxon>Poales</taxon>
        <taxon>Poaceae</taxon>
        <taxon>PACMAD clade</taxon>
        <taxon>Panicoideae</taxon>
        <taxon>Andropogonodae</taxon>
        <taxon>Andropogoneae</taxon>
        <taxon>Tripsacinae</taxon>
        <taxon>Zea</taxon>
    </lineage>
</organism>